<keyword evidence="6" id="KW-0964">Secreted</keyword>
<protein>
    <recommendedName>
        <fullName evidence="4">beta-galactosidase</fullName>
        <ecNumber evidence="4">3.2.1.23</ecNumber>
    </recommendedName>
</protein>
<dbReference type="CDD" id="cd22842">
    <property type="entry name" value="Gal_Rha_Lectin_BGal"/>
    <property type="match status" value="1"/>
</dbReference>
<proteinExistence type="inferred from homology"/>
<dbReference type="AlphaFoldDB" id="A0AAN8VAQ0"/>
<dbReference type="Gene3D" id="2.60.120.740">
    <property type="match status" value="1"/>
</dbReference>
<dbReference type="FunFam" id="2.60.120.260:FF:000097">
    <property type="entry name" value="Beta-galactosidase"/>
    <property type="match status" value="1"/>
</dbReference>
<evidence type="ECO:0000259" key="11">
    <source>
        <dbReference type="PROSITE" id="PS50228"/>
    </source>
</evidence>
<dbReference type="EC" id="3.2.1.23" evidence="4"/>
<evidence type="ECO:0000256" key="9">
    <source>
        <dbReference type="ARBA" id="ARBA00023180"/>
    </source>
</evidence>
<dbReference type="InterPro" id="IPR000922">
    <property type="entry name" value="Lectin_gal-bd_dom"/>
</dbReference>
<dbReference type="Pfam" id="PF21467">
    <property type="entry name" value="BetaGal_gal-bd"/>
    <property type="match status" value="1"/>
</dbReference>
<dbReference type="Gene3D" id="2.60.120.260">
    <property type="entry name" value="Galactose-binding domain-like"/>
    <property type="match status" value="1"/>
</dbReference>
<dbReference type="GO" id="GO:0030246">
    <property type="term" value="F:carbohydrate binding"/>
    <property type="evidence" value="ECO:0007669"/>
    <property type="project" value="InterPro"/>
</dbReference>
<dbReference type="SUPFAM" id="SSF49785">
    <property type="entry name" value="Galactose-binding domain-like"/>
    <property type="match status" value="1"/>
</dbReference>
<dbReference type="PRINTS" id="PR00742">
    <property type="entry name" value="GLHYDRLASE35"/>
</dbReference>
<evidence type="ECO:0000256" key="7">
    <source>
        <dbReference type="ARBA" id="ARBA00022729"/>
    </source>
</evidence>
<evidence type="ECO:0000256" key="10">
    <source>
        <dbReference type="ARBA" id="ARBA00023295"/>
    </source>
</evidence>
<comment type="similarity">
    <text evidence="3">Belongs to the glycosyl hydrolase 35 family.</text>
</comment>
<keyword evidence="7" id="KW-0732">Signal</keyword>
<evidence type="ECO:0000256" key="2">
    <source>
        <dbReference type="ARBA" id="ARBA00004271"/>
    </source>
</evidence>
<comment type="catalytic activity">
    <reaction evidence="1">
        <text>Hydrolysis of terminal non-reducing beta-D-galactose residues in beta-D-galactosides.</text>
        <dbReference type="EC" id="3.2.1.23"/>
    </reaction>
</comment>
<keyword evidence="10" id="KW-0326">Glycosidase</keyword>
<evidence type="ECO:0000256" key="6">
    <source>
        <dbReference type="ARBA" id="ARBA00022525"/>
    </source>
</evidence>
<reference evidence="12 13" key="1">
    <citation type="submission" date="2023-12" db="EMBL/GenBank/DDBJ databases">
        <title>A high-quality genome assembly for Dillenia turbinata (Dilleniales).</title>
        <authorList>
            <person name="Chanderbali A."/>
        </authorList>
    </citation>
    <scope>NUCLEOTIDE SEQUENCE [LARGE SCALE GENOMIC DNA]</scope>
    <source>
        <strain evidence="12">LSX21</strain>
        <tissue evidence="12">Leaf</tissue>
    </source>
</reference>
<comment type="subcellular location">
    <subcellularLocation>
        <location evidence="2">Secreted</location>
        <location evidence="2">Extracellular space</location>
        <location evidence="2">Apoplast</location>
    </subcellularLocation>
</comment>
<evidence type="ECO:0000256" key="1">
    <source>
        <dbReference type="ARBA" id="ARBA00001412"/>
    </source>
</evidence>
<dbReference type="InterPro" id="IPR008979">
    <property type="entry name" value="Galactose-bd-like_sf"/>
</dbReference>
<feature type="domain" description="SUEL-type lectin" evidence="11">
    <location>
        <begin position="204"/>
        <end position="293"/>
    </location>
</feature>
<evidence type="ECO:0000256" key="4">
    <source>
        <dbReference type="ARBA" id="ARBA00012756"/>
    </source>
</evidence>
<evidence type="ECO:0000313" key="12">
    <source>
        <dbReference type="EMBL" id="KAK6923727.1"/>
    </source>
</evidence>
<evidence type="ECO:0000256" key="5">
    <source>
        <dbReference type="ARBA" id="ARBA00022523"/>
    </source>
</evidence>
<dbReference type="Proteomes" id="UP001370490">
    <property type="component" value="Unassembled WGS sequence"/>
</dbReference>
<dbReference type="Pfam" id="PF02140">
    <property type="entry name" value="SUEL_Lectin"/>
    <property type="match status" value="1"/>
</dbReference>
<keyword evidence="5" id="KW-0052">Apoplast</keyword>
<keyword evidence="13" id="KW-1185">Reference proteome</keyword>
<dbReference type="InterPro" id="IPR048913">
    <property type="entry name" value="BetaGal_gal-bd"/>
</dbReference>
<dbReference type="GO" id="GO:0004565">
    <property type="term" value="F:beta-galactosidase activity"/>
    <property type="evidence" value="ECO:0007669"/>
    <property type="project" value="UniProtKB-EC"/>
</dbReference>
<dbReference type="EMBL" id="JBAMMX010000017">
    <property type="protein sequence ID" value="KAK6923727.1"/>
    <property type="molecule type" value="Genomic_DNA"/>
</dbReference>
<feature type="non-terminal residue" evidence="12">
    <location>
        <position position="1"/>
    </location>
</feature>
<dbReference type="InterPro" id="IPR043159">
    <property type="entry name" value="Lectin_gal-bd_sf"/>
</dbReference>
<evidence type="ECO:0000313" key="13">
    <source>
        <dbReference type="Proteomes" id="UP001370490"/>
    </source>
</evidence>
<accession>A0AAN8VAQ0</accession>
<organism evidence="12 13">
    <name type="scientific">Dillenia turbinata</name>
    <dbReference type="NCBI Taxonomy" id="194707"/>
    <lineage>
        <taxon>Eukaryota</taxon>
        <taxon>Viridiplantae</taxon>
        <taxon>Streptophyta</taxon>
        <taxon>Embryophyta</taxon>
        <taxon>Tracheophyta</taxon>
        <taxon>Spermatophyta</taxon>
        <taxon>Magnoliopsida</taxon>
        <taxon>eudicotyledons</taxon>
        <taxon>Gunneridae</taxon>
        <taxon>Pentapetalae</taxon>
        <taxon>Dilleniales</taxon>
        <taxon>Dilleniaceae</taxon>
        <taxon>Dillenia</taxon>
    </lineage>
</organism>
<dbReference type="GO" id="GO:0005975">
    <property type="term" value="P:carbohydrate metabolic process"/>
    <property type="evidence" value="ECO:0007669"/>
    <property type="project" value="InterPro"/>
</dbReference>
<comment type="caution">
    <text evidence="12">The sequence shown here is derived from an EMBL/GenBank/DDBJ whole genome shotgun (WGS) entry which is preliminary data.</text>
</comment>
<dbReference type="GO" id="GO:0048046">
    <property type="term" value="C:apoplast"/>
    <property type="evidence" value="ECO:0007669"/>
    <property type="project" value="UniProtKB-SubCell"/>
</dbReference>
<dbReference type="PROSITE" id="PS50228">
    <property type="entry name" value="SUEL_LECTIN"/>
    <property type="match status" value="1"/>
</dbReference>
<dbReference type="PANTHER" id="PTHR23421">
    <property type="entry name" value="BETA-GALACTOSIDASE RELATED"/>
    <property type="match status" value="1"/>
</dbReference>
<keyword evidence="8" id="KW-0378">Hydrolase</keyword>
<keyword evidence="9" id="KW-0325">Glycoprotein</keyword>
<sequence>NAGPYYEWIGAGPTSVKINGLKNGTVDLSSHIWTYKIGLQGEHLGIYKPESLDAVSWESTSDPPKNQPLTWYKTVVDPPTGDAPIGLDMIHMGKGLAWLNGQEIGRYFPVKSSTHDCVSECNYRGKFFPDKCRTGCGEPTQRWYHVPRSWFKPTGNILVIFEEKGGDPTQIRFSKRKVTGVCAHVAENYPPVDLESRGKEGNKNNEKSTLHLKCPNNTSISAVKFASFGTPLGTCGSFRKGSCHDPNSASVVEKVCNVCLNKNECKIRLTEQYFKKGLCPGAVKKLAVEAGCS</sequence>
<name>A0AAN8VAQ0_9MAGN</name>
<evidence type="ECO:0000256" key="8">
    <source>
        <dbReference type="ARBA" id="ARBA00022801"/>
    </source>
</evidence>
<dbReference type="InterPro" id="IPR001944">
    <property type="entry name" value="Glycoside_Hdrlase_35"/>
</dbReference>
<gene>
    <name evidence="12" type="ORF">RJ641_009927</name>
</gene>
<evidence type="ECO:0000256" key="3">
    <source>
        <dbReference type="ARBA" id="ARBA00009809"/>
    </source>
</evidence>